<reference evidence="2" key="1">
    <citation type="submission" date="2021-01" db="EMBL/GenBank/DDBJ databases">
        <authorList>
            <consortium name="Genoscope - CEA"/>
            <person name="William W."/>
        </authorList>
    </citation>
    <scope>NUCLEOTIDE SEQUENCE</scope>
</reference>
<dbReference type="EMBL" id="CAJJDM010000001">
    <property type="protein sequence ID" value="CAD8042860.1"/>
    <property type="molecule type" value="Genomic_DNA"/>
</dbReference>
<organism evidence="2 3">
    <name type="scientific">Paramecium primaurelia</name>
    <dbReference type="NCBI Taxonomy" id="5886"/>
    <lineage>
        <taxon>Eukaryota</taxon>
        <taxon>Sar</taxon>
        <taxon>Alveolata</taxon>
        <taxon>Ciliophora</taxon>
        <taxon>Intramacronucleata</taxon>
        <taxon>Oligohymenophorea</taxon>
        <taxon>Peniculida</taxon>
        <taxon>Parameciidae</taxon>
        <taxon>Paramecium</taxon>
    </lineage>
</organism>
<dbReference type="Proteomes" id="UP000688137">
    <property type="component" value="Unassembled WGS sequence"/>
</dbReference>
<feature type="coiled-coil region" evidence="1">
    <location>
        <begin position="8"/>
        <end position="35"/>
    </location>
</feature>
<evidence type="ECO:0000256" key="1">
    <source>
        <dbReference type="SAM" id="Coils"/>
    </source>
</evidence>
<name>A0A8S1JQL3_PARPR</name>
<evidence type="ECO:0000313" key="3">
    <source>
        <dbReference type="Proteomes" id="UP000688137"/>
    </source>
</evidence>
<evidence type="ECO:0000313" key="2">
    <source>
        <dbReference type="EMBL" id="CAD8042860.1"/>
    </source>
</evidence>
<dbReference type="OMA" id="MYQEKRT"/>
<protein>
    <submittedName>
        <fullName evidence="2">Uncharacterized protein</fullName>
    </submittedName>
</protein>
<comment type="caution">
    <text evidence="2">The sequence shown here is derived from an EMBL/GenBank/DDBJ whole genome shotgun (WGS) entry which is preliminary data.</text>
</comment>
<gene>
    <name evidence="2" type="ORF">PPRIM_AZ9-3.1.T0040075</name>
</gene>
<feature type="coiled-coil region" evidence="1">
    <location>
        <begin position="199"/>
        <end position="226"/>
    </location>
</feature>
<sequence>MNYQDPTILALKQQNVEQQRQIEQLMGRVNMLIKQQQLLRPPNKKLEIVYKKKKIHDEIVDELKSAKESLYDQNSEQRKKDDNFNKRFQLNKAIKTAKAQVEKEREEQAKYMKKISSLHRKSIEEQKQQMYQERRTNRNKVQLNEFQSKYNYQIYWDERVKKFEQEQNKVKNQLSKSMMDQESLMNYLEQQETLLMGKLQQSKSSQQFLQQKLEDAQRLKAKEFEQKYGKPKESKFQQILDIKAKQ</sequence>
<proteinExistence type="predicted"/>
<accession>A0A8S1JQL3</accession>
<keyword evidence="1" id="KW-0175">Coiled coil</keyword>
<keyword evidence="3" id="KW-1185">Reference proteome</keyword>
<dbReference type="AlphaFoldDB" id="A0A8S1JQL3"/>
<feature type="coiled-coil region" evidence="1">
    <location>
        <begin position="60"/>
        <end position="114"/>
    </location>
</feature>